<sequence length="287" mass="32740">MPKDIQSTINFIPANLEVKSMTGTADFYTHANDRREVTIHDIRGREKEFTLSINGFIYITHDSQHIPITEPTTIKRDLYEETADLLRNSLQPSPTRVRIASHTIRSSFTDLDSEYTGTLGPACAAHLDHTPTGAKKYLYEKFPCEEASQLSKTRWAIINVWRPLKAIKRDPLAVCDGHTLQKGDLLPIRMDYSANTRAKDGDSNLRTTVEWEIAMCKYGEQQKWYYLSEMGVNDVLLMKIYDSSHGDAPGVAVHSSFEDPNQDETVEPRESIELRCLVFWEDMPLNI</sequence>
<dbReference type="Proteomes" id="UP000452235">
    <property type="component" value="Unassembled WGS sequence"/>
</dbReference>
<protein>
    <submittedName>
        <fullName evidence="2">GA4 desaturase family protein</fullName>
    </submittedName>
</protein>
<gene>
    <name evidence="2" type="ORF">ATEIFO6365_0005018900</name>
</gene>
<dbReference type="PANTHER" id="PTHR34598">
    <property type="entry name" value="BLL6449 PROTEIN"/>
    <property type="match status" value="1"/>
</dbReference>
<dbReference type="NCBIfam" id="NF041278">
    <property type="entry name" value="CmcJ_NvfI_EfuI"/>
    <property type="match status" value="1"/>
</dbReference>
<reference evidence="2 3" key="1">
    <citation type="submission" date="2020-01" db="EMBL/GenBank/DDBJ databases">
        <title>Aspergillus terreus IFO 6365 whole genome shotgun sequence.</title>
        <authorList>
            <person name="Kanamasa S."/>
            <person name="Takahashi H."/>
        </authorList>
    </citation>
    <scope>NUCLEOTIDE SEQUENCE [LARGE SCALE GENOMIC DNA]</scope>
    <source>
        <strain evidence="2 3">IFO 6365</strain>
    </source>
</reference>
<dbReference type="OrthoDB" id="412788at2759"/>
<evidence type="ECO:0000313" key="3">
    <source>
        <dbReference type="Proteomes" id="UP000452235"/>
    </source>
</evidence>
<dbReference type="PANTHER" id="PTHR34598:SF3">
    <property type="entry name" value="OXIDOREDUCTASE AN1597"/>
    <property type="match status" value="1"/>
</dbReference>
<dbReference type="EMBL" id="BLJY01000005">
    <property type="protein sequence ID" value="GFF15999.1"/>
    <property type="molecule type" value="Genomic_DNA"/>
</dbReference>
<organism evidence="2 3">
    <name type="scientific">Aspergillus terreus</name>
    <dbReference type="NCBI Taxonomy" id="33178"/>
    <lineage>
        <taxon>Eukaryota</taxon>
        <taxon>Fungi</taxon>
        <taxon>Dikarya</taxon>
        <taxon>Ascomycota</taxon>
        <taxon>Pezizomycotina</taxon>
        <taxon>Eurotiomycetes</taxon>
        <taxon>Eurotiomycetidae</taxon>
        <taxon>Eurotiales</taxon>
        <taxon>Aspergillaceae</taxon>
        <taxon>Aspergillus</taxon>
        <taxon>Aspergillus subgen. Circumdati</taxon>
    </lineage>
</organism>
<keyword evidence="3" id="KW-1185">Reference proteome</keyword>
<proteinExistence type="inferred from homology"/>
<dbReference type="GO" id="GO:0016491">
    <property type="term" value="F:oxidoreductase activity"/>
    <property type="evidence" value="ECO:0007669"/>
    <property type="project" value="InterPro"/>
</dbReference>
<comment type="caution">
    <text evidence="2">The sequence shown here is derived from an EMBL/GenBank/DDBJ whole genome shotgun (WGS) entry which is preliminary data.</text>
</comment>
<name>A0A5M3Z4J1_ASPTE</name>
<dbReference type="InterPro" id="IPR044053">
    <property type="entry name" value="AsaB-like"/>
</dbReference>
<dbReference type="VEuPathDB" id="FungiDB:ATEG_06225"/>
<evidence type="ECO:0000256" key="1">
    <source>
        <dbReference type="ARBA" id="ARBA00023604"/>
    </source>
</evidence>
<dbReference type="AlphaFoldDB" id="A0A5M3Z4J1"/>
<comment type="similarity">
    <text evidence="1">Belongs to the asaB hydroxylase/desaturase family.</text>
</comment>
<accession>A0A5M3Z4J1</accession>
<evidence type="ECO:0000313" key="2">
    <source>
        <dbReference type="EMBL" id="GFF15999.1"/>
    </source>
</evidence>